<dbReference type="InterPro" id="IPR036864">
    <property type="entry name" value="Zn2-C6_fun-type_DNA-bd_sf"/>
</dbReference>
<dbReference type="PANTHER" id="PTHR47660">
    <property type="entry name" value="TRANSCRIPTION FACTOR WITH C2H2 AND ZN(2)-CYS(6) DNA BINDING DOMAIN (EUROFUNG)-RELATED-RELATED"/>
    <property type="match status" value="1"/>
</dbReference>
<evidence type="ECO:0000256" key="5">
    <source>
        <dbReference type="ARBA" id="ARBA00023163"/>
    </source>
</evidence>
<dbReference type="Gene3D" id="3.30.160.60">
    <property type="entry name" value="Classic Zinc Finger"/>
    <property type="match status" value="1"/>
</dbReference>
<evidence type="ECO:0000259" key="9">
    <source>
        <dbReference type="PROSITE" id="PS50157"/>
    </source>
</evidence>
<dbReference type="GeneID" id="37075689"/>
<keyword evidence="4" id="KW-0238">DNA-binding</keyword>
<sequence>MTTQQNSPETITPLTTWSCTSCEAVFHRIDHYKRHIASHSTDKPYQCSFCHARYKRGDVLRRHWKSCPARQRTGHAIPEPRTGGKERHACDTCARLKKSCDGGRPCLECGIKGRGCTYRRVDEIGEGVFAQGESNSQESQVGDPEVLPWSLGPQNFYSLQAARASYGV</sequence>
<keyword evidence="1" id="KW-0479">Metal-binding</keyword>
<dbReference type="Proteomes" id="UP000248349">
    <property type="component" value="Unassembled WGS sequence"/>
</dbReference>
<evidence type="ECO:0000256" key="4">
    <source>
        <dbReference type="ARBA" id="ARBA00023125"/>
    </source>
</evidence>
<accession>A0A318ZII7</accession>
<dbReference type="RefSeq" id="XP_025433358.1">
    <property type="nucleotide sequence ID" value="XM_025574461.1"/>
</dbReference>
<evidence type="ECO:0000313" key="11">
    <source>
        <dbReference type="Proteomes" id="UP000248349"/>
    </source>
</evidence>
<name>A0A318ZII7_9EURO</name>
<evidence type="ECO:0008006" key="12">
    <source>
        <dbReference type="Google" id="ProtNLM"/>
    </source>
</evidence>
<feature type="domain" description="Zn(2)-C6 fungal-type" evidence="8">
    <location>
        <begin position="89"/>
        <end position="118"/>
    </location>
</feature>
<protein>
    <recommendedName>
        <fullName evidence="12">C2H2-type domain-containing protein</fullName>
    </recommendedName>
</protein>
<keyword evidence="6" id="KW-0539">Nucleus</keyword>
<dbReference type="PROSITE" id="PS00028">
    <property type="entry name" value="ZINC_FINGER_C2H2_1"/>
    <property type="match status" value="1"/>
</dbReference>
<dbReference type="PROSITE" id="PS50157">
    <property type="entry name" value="ZINC_FINGER_C2H2_2"/>
    <property type="match status" value="1"/>
</dbReference>
<evidence type="ECO:0000259" key="8">
    <source>
        <dbReference type="PROSITE" id="PS50048"/>
    </source>
</evidence>
<dbReference type="OrthoDB" id="6365676at2759"/>
<dbReference type="AlphaFoldDB" id="A0A318ZII7"/>
<keyword evidence="7" id="KW-0863">Zinc-finger</keyword>
<evidence type="ECO:0000256" key="6">
    <source>
        <dbReference type="ARBA" id="ARBA00023242"/>
    </source>
</evidence>
<evidence type="ECO:0000256" key="3">
    <source>
        <dbReference type="ARBA" id="ARBA00023015"/>
    </source>
</evidence>
<dbReference type="SMART" id="SM00066">
    <property type="entry name" value="GAL4"/>
    <property type="match status" value="1"/>
</dbReference>
<dbReference type="PROSITE" id="PS50048">
    <property type="entry name" value="ZN2_CY6_FUNGAL_2"/>
    <property type="match status" value="1"/>
</dbReference>
<gene>
    <name evidence="10" type="ORF">BP01DRAFT_354565</name>
</gene>
<keyword evidence="11" id="KW-1185">Reference proteome</keyword>
<dbReference type="CDD" id="cd00067">
    <property type="entry name" value="GAL4"/>
    <property type="match status" value="1"/>
</dbReference>
<dbReference type="GO" id="GO:0009893">
    <property type="term" value="P:positive regulation of metabolic process"/>
    <property type="evidence" value="ECO:0007669"/>
    <property type="project" value="UniProtKB-ARBA"/>
</dbReference>
<keyword evidence="3" id="KW-0805">Transcription regulation</keyword>
<feature type="domain" description="C2H2-type" evidence="9">
    <location>
        <begin position="17"/>
        <end position="44"/>
    </location>
</feature>
<dbReference type="STRING" id="1450539.A0A318ZII7"/>
<evidence type="ECO:0000313" key="10">
    <source>
        <dbReference type="EMBL" id="PYH47376.1"/>
    </source>
</evidence>
<dbReference type="Gene3D" id="4.10.240.10">
    <property type="entry name" value="Zn(2)-C6 fungal-type DNA-binding domain"/>
    <property type="match status" value="1"/>
</dbReference>
<keyword evidence="5" id="KW-0804">Transcription</keyword>
<dbReference type="EMBL" id="KZ821224">
    <property type="protein sequence ID" value="PYH47376.1"/>
    <property type="molecule type" value="Genomic_DNA"/>
</dbReference>
<dbReference type="InterPro" id="IPR013087">
    <property type="entry name" value="Znf_C2H2_type"/>
</dbReference>
<dbReference type="Pfam" id="PF00172">
    <property type="entry name" value="Zn_clus"/>
    <property type="match status" value="1"/>
</dbReference>
<dbReference type="SUPFAM" id="SSF57701">
    <property type="entry name" value="Zn2/Cys6 DNA-binding domain"/>
    <property type="match status" value="1"/>
</dbReference>
<dbReference type="GO" id="GO:0000981">
    <property type="term" value="F:DNA-binding transcription factor activity, RNA polymerase II-specific"/>
    <property type="evidence" value="ECO:0007669"/>
    <property type="project" value="InterPro"/>
</dbReference>
<evidence type="ECO:0000256" key="1">
    <source>
        <dbReference type="ARBA" id="ARBA00022723"/>
    </source>
</evidence>
<proteinExistence type="predicted"/>
<dbReference type="GO" id="GO:0008270">
    <property type="term" value="F:zinc ion binding"/>
    <property type="evidence" value="ECO:0007669"/>
    <property type="project" value="UniProtKB-KW"/>
</dbReference>
<dbReference type="InterPro" id="IPR001138">
    <property type="entry name" value="Zn2Cys6_DnaBD"/>
</dbReference>
<organism evidence="10 11">
    <name type="scientific">Aspergillus saccharolyticus JOP 1030-1</name>
    <dbReference type="NCBI Taxonomy" id="1450539"/>
    <lineage>
        <taxon>Eukaryota</taxon>
        <taxon>Fungi</taxon>
        <taxon>Dikarya</taxon>
        <taxon>Ascomycota</taxon>
        <taxon>Pezizomycotina</taxon>
        <taxon>Eurotiomycetes</taxon>
        <taxon>Eurotiomycetidae</taxon>
        <taxon>Eurotiales</taxon>
        <taxon>Aspergillaceae</taxon>
        <taxon>Aspergillus</taxon>
        <taxon>Aspergillus subgen. Circumdati</taxon>
    </lineage>
</organism>
<dbReference type="GO" id="GO:0003677">
    <property type="term" value="F:DNA binding"/>
    <property type="evidence" value="ECO:0007669"/>
    <property type="project" value="UniProtKB-KW"/>
</dbReference>
<dbReference type="InterPro" id="IPR036236">
    <property type="entry name" value="Znf_C2H2_sf"/>
</dbReference>
<keyword evidence="2" id="KW-0862">Zinc</keyword>
<evidence type="ECO:0000256" key="7">
    <source>
        <dbReference type="PROSITE-ProRule" id="PRU00042"/>
    </source>
</evidence>
<evidence type="ECO:0000256" key="2">
    <source>
        <dbReference type="ARBA" id="ARBA00022833"/>
    </source>
</evidence>
<dbReference type="SUPFAM" id="SSF57667">
    <property type="entry name" value="beta-beta-alpha zinc fingers"/>
    <property type="match status" value="1"/>
</dbReference>
<reference evidence="10 11" key="1">
    <citation type="submission" date="2016-12" db="EMBL/GenBank/DDBJ databases">
        <title>The genomes of Aspergillus section Nigri reveals drivers in fungal speciation.</title>
        <authorList>
            <consortium name="DOE Joint Genome Institute"/>
            <person name="Vesth T.C."/>
            <person name="Nybo J."/>
            <person name="Theobald S."/>
            <person name="Brandl J."/>
            <person name="Frisvad J.C."/>
            <person name="Nielsen K.F."/>
            <person name="Lyhne E.K."/>
            <person name="Kogle M.E."/>
            <person name="Kuo A."/>
            <person name="Riley R."/>
            <person name="Clum A."/>
            <person name="Nolan M."/>
            <person name="Lipzen A."/>
            <person name="Salamov A."/>
            <person name="Henrissat B."/>
            <person name="Wiebenga A."/>
            <person name="De Vries R.P."/>
            <person name="Grigoriev I.V."/>
            <person name="Mortensen U.H."/>
            <person name="Andersen M.R."/>
            <person name="Baker S.E."/>
        </authorList>
    </citation>
    <scope>NUCLEOTIDE SEQUENCE [LARGE SCALE GENOMIC DNA]</scope>
    <source>
        <strain evidence="10 11">JOP 1030-1</strain>
    </source>
</reference>
<dbReference type="SMART" id="SM00355">
    <property type="entry name" value="ZnF_C2H2"/>
    <property type="match status" value="2"/>
</dbReference>